<feature type="compositionally biased region" description="Polar residues" evidence="6">
    <location>
        <begin position="1"/>
        <end position="10"/>
    </location>
</feature>
<dbReference type="GO" id="GO:0008097">
    <property type="term" value="F:5S rRNA binding"/>
    <property type="evidence" value="ECO:0007669"/>
    <property type="project" value="InterPro"/>
</dbReference>
<dbReference type="GO" id="GO:0022625">
    <property type="term" value="C:cytosolic large ribosomal subunit"/>
    <property type="evidence" value="ECO:0007669"/>
    <property type="project" value="TreeGrafter"/>
</dbReference>
<comment type="subunit">
    <text evidence="5">Part of the 50S ribosomal subunit; part of the 5S rRNA/L5/L18/L25 subcomplex. Contacts the 5S rRNA. Binds to the 5S rRNA independently of L5 and L18.</text>
</comment>
<feature type="region of interest" description="Disordered" evidence="6">
    <location>
        <begin position="1"/>
        <end position="21"/>
    </location>
</feature>
<dbReference type="OrthoDB" id="9806411at2"/>
<dbReference type="HAMAP" id="MF_01336">
    <property type="entry name" value="Ribosomal_bL25"/>
    <property type="match status" value="1"/>
</dbReference>
<keyword evidence="2 5" id="KW-0694">RNA-binding</keyword>
<dbReference type="AlphaFoldDB" id="A0A1E7RFA4"/>
<evidence type="ECO:0000313" key="8">
    <source>
        <dbReference type="EMBL" id="OEY98080.1"/>
    </source>
</evidence>
<dbReference type="FunFam" id="2.40.240.10:FF:000002">
    <property type="entry name" value="50S ribosomal protein L25"/>
    <property type="match status" value="1"/>
</dbReference>
<gene>
    <name evidence="5" type="primary">rplY</name>
    <name evidence="8" type="ORF">BJI46_00725</name>
</gene>
<dbReference type="GO" id="GO:0003735">
    <property type="term" value="F:structural constituent of ribosome"/>
    <property type="evidence" value="ECO:0007669"/>
    <property type="project" value="InterPro"/>
</dbReference>
<reference evidence="8 9" key="1">
    <citation type="submission" date="2016-09" db="EMBL/GenBank/DDBJ databases">
        <authorList>
            <person name="Capua I."/>
            <person name="De Benedictis P."/>
            <person name="Joannis T."/>
            <person name="Lombin L.H."/>
            <person name="Cattoli G."/>
        </authorList>
    </citation>
    <scope>NUCLEOTIDE SEQUENCE [LARGE SCALE GENOMIC DNA]</scope>
    <source>
        <strain evidence="8 9">ANC 4671</strain>
    </source>
</reference>
<keyword evidence="9" id="KW-1185">Reference proteome</keyword>
<protein>
    <recommendedName>
        <fullName evidence="5">Large ribosomal subunit protein bL25</fullName>
    </recommendedName>
</protein>
<evidence type="ECO:0000259" key="7">
    <source>
        <dbReference type="Pfam" id="PF01386"/>
    </source>
</evidence>
<dbReference type="RefSeq" id="WP_070068460.1">
    <property type="nucleotide sequence ID" value="NZ_MKKK01000001.1"/>
</dbReference>
<dbReference type="GO" id="GO:0006412">
    <property type="term" value="P:translation"/>
    <property type="evidence" value="ECO:0007669"/>
    <property type="project" value="UniProtKB-UniRule"/>
</dbReference>
<dbReference type="InterPro" id="IPR020055">
    <property type="entry name" value="Ribosomal_bL25_short"/>
</dbReference>
<dbReference type="InterPro" id="IPR020930">
    <property type="entry name" value="Ribosomal_uL5_bac-type"/>
</dbReference>
<dbReference type="CDD" id="cd00495">
    <property type="entry name" value="Ribosomal_L25_TL5_CTC"/>
    <property type="match status" value="1"/>
</dbReference>
<dbReference type="Proteomes" id="UP000185895">
    <property type="component" value="Unassembled WGS sequence"/>
</dbReference>
<keyword evidence="4 5" id="KW-0687">Ribonucleoprotein</keyword>
<accession>A0A1E7RFA4</accession>
<dbReference type="NCBIfam" id="NF004612">
    <property type="entry name" value="PRK05943.1"/>
    <property type="match status" value="1"/>
</dbReference>
<dbReference type="Pfam" id="PF01386">
    <property type="entry name" value="Ribosomal_L25p"/>
    <property type="match status" value="1"/>
</dbReference>
<dbReference type="STRING" id="1262585.BJI46_00725"/>
<comment type="similarity">
    <text evidence="5">Belongs to the bacterial ribosomal protein bL25 family.</text>
</comment>
<evidence type="ECO:0000256" key="2">
    <source>
        <dbReference type="ARBA" id="ARBA00022884"/>
    </source>
</evidence>
<keyword evidence="3 5" id="KW-0689">Ribosomal protein</keyword>
<evidence type="ECO:0000313" key="9">
    <source>
        <dbReference type="Proteomes" id="UP000185895"/>
    </source>
</evidence>
<name>A0A1E7RFA4_9GAMM</name>
<dbReference type="PANTHER" id="PTHR33284:SF1">
    <property type="entry name" value="RIBOSOMAL PROTEIN L25_GLN-TRNA SYNTHETASE, ANTI-CODON-BINDING DOMAIN-CONTAINING PROTEIN"/>
    <property type="match status" value="1"/>
</dbReference>
<comment type="function">
    <text evidence="5">This is one of the proteins that binds to the 5S RNA in the ribosome where it forms part of the central protuberance.</text>
</comment>
<evidence type="ECO:0000256" key="5">
    <source>
        <dbReference type="HAMAP-Rule" id="MF_01336"/>
    </source>
</evidence>
<comment type="caution">
    <text evidence="8">The sequence shown here is derived from an EMBL/GenBank/DDBJ whole genome shotgun (WGS) entry which is preliminary data.</text>
</comment>
<dbReference type="PANTHER" id="PTHR33284">
    <property type="entry name" value="RIBOSOMAL PROTEIN L25/GLN-TRNA SYNTHETASE, ANTI-CODON-BINDING DOMAIN-CONTAINING PROTEIN"/>
    <property type="match status" value="1"/>
</dbReference>
<proteinExistence type="inferred from homology"/>
<sequence length="98" mass="10870">MANFVLNAQTRADDKQGKGASRRLRREALVPAIIYGGDAAPVTVTLELREVVKALESANFFEEVIEIKVGDKVENVKIQALQRHPAKNTPMHADFKRA</sequence>
<organism evidence="8 9">
    <name type="scientific">Acinetobacter qingfengensis</name>
    <dbReference type="NCBI Taxonomy" id="1262585"/>
    <lineage>
        <taxon>Bacteria</taxon>
        <taxon>Pseudomonadati</taxon>
        <taxon>Pseudomonadota</taxon>
        <taxon>Gammaproteobacteria</taxon>
        <taxon>Moraxellales</taxon>
        <taxon>Moraxellaceae</taxon>
        <taxon>Acinetobacter</taxon>
    </lineage>
</organism>
<evidence type="ECO:0000256" key="1">
    <source>
        <dbReference type="ARBA" id="ARBA00022730"/>
    </source>
</evidence>
<dbReference type="InterPro" id="IPR011035">
    <property type="entry name" value="Ribosomal_bL25/Gln-tRNA_synth"/>
</dbReference>
<dbReference type="InterPro" id="IPR029751">
    <property type="entry name" value="Ribosomal_L25_dom"/>
</dbReference>
<feature type="domain" description="Large ribosomal subunit protein bL25 L25" evidence="7">
    <location>
        <begin position="6"/>
        <end position="95"/>
    </location>
</feature>
<evidence type="ECO:0000256" key="6">
    <source>
        <dbReference type="SAM" id="MobiDB-lite"/>
    </source>
</evidence>
<dbReference type="InterPro" id="IPR020056">
    <property type="entry name" value="Rbsml_bL25/Gln-tRNA_synth_N"/>
</dbReference>
<dbReference type="EMBL" id="MKKK01000001">
    <property type="protein sequence ID" value="OEY98080.1"/>
    <property type="molecule type" value="Genomic_DNA"/>
</dbReference>
<evidence type="ECO:0000256" key="4">
    <source>
        <dbReference type="ARBA" id="ARBA00023274"/>
    </source>
</evidence>
<evidence type="ECO:0000256" key="3">
    <source>
        <dbReference type="ARBA" id="ARBA00022980"/>
    </source>
</evidence>
<dbReference type="Gene3D" id="2.40.240.10">
    <property type="entry name" value="Ribosomal Protein L25, Chain P"/>
    <property type="match status" value="1"/>
</dbReference>
<dbReference type="SUPFAM" id="SSF50715">
    <property type="entry name" value="Ribosomal protein L25-like"/>
    <property type="match status" value="1"/>
</dbReference>
<keyword evidence="1 5" id="KW-0699">rRNA-binding</keyword>